<reference evidence="5 6" key="1">
    <citation type="submission" date="2023-05" db="EMBL/GenBank/DDBJ databases">
        <title>B98-5 Cell Line De Novo Hybrid Assembly: An Optical Mapping Approach.</title>
        <authorList>
            <person name="Kananen K."/>
            <person name="Auerbach J.A."/>
            <person name="Kautto E."/>
            <person name="Blachly J.S."/>
        </authorList>
    </citation>
    <scope>NUCLEOTIDE SEQUENCE [LARGE SCALE GENOMIC DNA]</scope>
    <source>
        <strain evidence="5">B95-8</strain>
        <tissue evidence="5">Cell line</tissue>
    </source>
</reference>
<organism evidence="5 6">
    <name type="scientific">Saguinus oedipus</name>
    <name type="common">Cotton-top tamarin</name>
    <name type="synonym">Oedipomidas oedipus</name>
    <dbReference type="NCBI Taxonomy" id="9490"/>
    <lineage>
        <taxon>Eukaryota</taxon>
        <taxon>Metazoa</taxon>
        <taxon>Chordata</taxon>
        <taxon>Craniata</taxon>
        <taxon>Vertebrata</taxon>
        <taxon>Euteleostomi</taxon>
        <taxon>Mammalia</taxon>
        <taxon>Eutheria</taxon>
        <taxon>Euarchontoglires</taxon>
        <taxon>Primates</taxon>
        <taxon>Haplorrhini</taxon>
        <taxon>Platyrrhini</taxon>
        <taxon>Cebidae</taxon>
        <taxon>Callitrichinae</taxon>
        <taxon>Saguinus</taxon>
    </lineage>
</organism>
<sequence>MMKMRQAKLDYQRLLLEKRQRKKHLEPFMIQPNPDWQPNMLCLAKPRAKKQQIALLKHHDSNVISHGIDGPAAILKPDGVSDPSVSSLVLEEVAENTMASEPGLKENLQKHGEDW</sequence>
<accession>A0ABQ9UAY3</accession>
<name>A0ABQ9UAY3_SAGOE</name>
<dbReference type="PRINTS" id="PR01574">
    <property type="entry name" value="TUBBYPROTEIN"/>
</dbReference>
<dbReference type="Pfam" id="PF16322">
    <property type="entry name" value="Tub_N"/>
    <property type="match status" value="1"/>
</dbReference>
<feature type="domain" description="Tubby N-terminal" evidence="4">
    <location>
        <begin position="12"/>
        <end position="38"/>
    </location>
</feature>
<evidence type="ECO:0000259" key="4">
    <source>
        <dbReference type="Pfam" id="PF16322"/>
    </source>
</evidence>
<evidence type="ECO:0000256" key="2">
    <source>
        <dbReference type="ARBA" id="ARBA00022490"/>
    </source>
</evidence>
<dbReference type="InterPro" id="IPR005398">
    <property type="entry name" value="Tubby_N"/>
</dbReference>
<dbReference type="EMBL" id="JASSZA010000014">
    <property type="protein sequence ID" value="KAK2093502.1"/>
    <property type="molecule type" value="Genomic_DNA"/>
</dbReference>
<comment type="subcellular location">
    <subcellularLocation>
        <location evidence="1">Cytoplasm</location>
    </subcellularLocation>
</comment>
<evidence type="ECO:0000256" key="1">
    <source>
        <dbReference type="ARBA" id="ARBA00004496"/>
    </source>
</evidence>
<feature type="compositionally biased region" description="Basic and acidic residues" evidence="3">
    <location>
        <begin position="103"/>
        <end position="115"/>
    </location>
</feature>
<evidence type="ECO:0000313" key="6">
    <source>
        <dbReference type="Proteomes" id="UP001266305"/>
    </source>
</evidence>
<gene>
    <name evidence="5" type="primary">TULP3_2</name>
    <name evidence="5" type="ORF">P7K49_027240</name>
</gene>
<feature type="region of interest" description="Disordered" evidence="3">
    <location>
        <begin position="96"/>
        <end position="115"/>
    </location>
</feature>
<evidence type="ECO:0000313" key="5">
    <source>
        <dbReference type="EMBL" id="KAK2093502.1"/>
    </source>
</evidence>
<keyword evidence="6" id="KW-1185">Reference proteome</keyword>
<proteinExistence type="predicted"/>
<dbReference type="Proteomes" id="UP001266305">
    <property type="component" value="Unassembled WGS sequence"/>
</dbReference>
<keyword evidence="2" id="KW-0963">Cytoplasm</keyword>
<protein>
    <submittedName>
        <fullName evidence="5">Tubby- protein 3</fullName>
    </submittedName>
</protein>
<comment type="caution">
    <text evidence="5">The sequence shown here is derived from an EMBL/GenBank/DDBJ whole genome shotgun (WGS) entry which is preliminary data.</text>
</comment>
<evidence type="ECO:0000256" key="3">
    <source>
        <dbReference type="SAM" id="MobiDB-lite"/>
    </source>
</evidence>